<feature type="domain" description="HAMP" evidence="9">
    <location>
        <begin position="342"/>
        <end position="394"/>
    </location>
</feature>
<evidence type="ECO:0000256" key="4">
    <source>
        <dbReference type="PROSITE-ProRule" id="PRU00284"/>
    </source>
</evidence>
<dbReference type="Proteomes" id="UP000219215">
    <property type="component" value="Chromosome DPRO"/>
</dbReference>
<keyword evidence="7" id="KW-0472">Membrane</keyword>
<dbReference type="GO" id="GO:0007165">
    <property type="term" value="P:signal transduction"/>
    <property type="evidence" value="ECO:0007669"/>
    <property type="project" value="UniProtKB-KW"/>
</dbReference>
<comment type="similarity">
    <text evidence="3">Belongs to the methyl-accepting chemotaxis (MCP) protein family.</text>
</comment>
<name>A0A2C8F717_9BACT</name>
<feature type="domain" description="Methyl-accepting transducer" evidence="8">
    <location>
        <begin position="442"/>
        <end position="678"/>
    </location>
</feature>
<evidence type="ECO:0000313" key="11">
    <source>
        <dbReference type="Proteomes" id="UP000219215"/>
    </source>
</evidence>
<organism evidence="10 11">
    <name type="scientific">Pseudodesulfovibrio profundus</name>
    <dbReference type="NCBI Taxonomy" id="57320"/>
    <lineage>
        <taxon>Bacteria</taxon>
        <taxon>Pseudomonadati</taxon>
        <taxon>Thermodesulfobacteriota</taxon>
        <taxon>Desulfovibrionia</taxon>
        <taxon>Desulfovibrionales</taxon>
        <taxon>Desulfovibrionaceae</taxon>
    </lineage>
</organism>
<proteinExistence type="inferred from homology"/>
<evidence type="ECO:0000256" key="7">
    <source>
        <dbReference type="SAM" id="Phobius"/>
    </source>
</evidence>
<dbReference type="FunFam" id="1.10.287.950:FF:000001">
    <property type="entry name" value="Methyl-accepting chemotaxis sensory transducer"/>
    <property type="match status" value="1"/>
</dbReference>
<dbReference type="Gene3D" id="1.10.287.950">
    <property type="entry name" value="Methyl-accepting chemotaxis protein"/>
    <property type="match status" value="1"/>
</dbReference>
<feature type="transmembrane region" description="Helical" evidence="7">
    <location>
        <begin position="7"/>
        <end position="31"/>
    </location>
</feature>
<dbReference type="Pfam" id="PF00015">
    <property type="entry name" value="MCPsignal"/>
    <property type="match status" value="1"/>
</dbReference>
<evidence type="ECO:0000256" key="3">
    <source>
        <dbReference type="ARBA" id="ARBA00029447"/>
    </source>
</evidence>
<dbReference type="Gene3D" id="6.10.340.10">
    <property type="match status" value="1"/>
</dbReference>
<dbReference type="Gene3D" id="3.30.450.20">
    <property type="entry name" value="PAS domain"/>
    <property type="match status" value="2"/>
</dbReference>
<dbReference type="CDD" id="cd12912">
    <property type="entry name" value="PDC2_MCP_like"/>
    <property type="match status" value="1"/>
</dbReference>
<dbReference type="Pfam" id="PF00672">
    <property type="entry name" value="HAMP"/>
    <property type="match status" value="1"/>
</dbReference>
<dbReference type="GO" id="GO:0006935">
    <property type="term" value="P:chemotaxis"/>
    <property type="evidence" value="ECO:0007669"/>
    <property type="project" value="UniProtKB-ARBA"/>
</dbReference>
<dbReference type="SMART" id="SM00283">
    <property type="entry name" value="MA"/>
    <property type="match status" value="1"/>
</dbReference>
<feature type="compositionally biased region" description="Polar residues" evidence="6">
    <location>
        <begin position="453"/>
        <end position="470"/>
    </location>
</feature>
<dbReference type="PROSITE" id="PS50111">
    <property type="entry name" value="CHEMOTAXIS_TRANSDUC_2"/>
    <property type="match status" value="1"/>
</dbReference>
<evidence type="ECO:0000259" key="8">
    <source>
        <dbReference type="PROSITE" id="PS50111"/>
    </source>
</evidence>
<dbReference type="EMBL" id="LT907975">
    <property type="protein sequence ID" value="SOB58301.1"/>
    <property type="molecule type" value="Genomic_DNA"/>
</dbReference>
<dbReference type="AlphaFoldDB" id="A0A2C8F717"/>
<reference evidence="11" key="1">
    <citation type="submission" date="2017-09" db="EMBL/GenBank/DDBJ databases">
        <authorList>
            <person name="Regsiter A."/>
            <person name="William W."/>
        </authorList>
    </citation>
    <scope>NUCLEOTIDE SEQUENCE [LARGE SCALE GENOMIC DNA]</scope>
    <source>
        <strain evidence="11">500-1</strain>
    </source>
</reference>
<accession>A0A2C8F717</accession>
<keyword evidence="5" id="KW-0175">Coiled coil</keyword>
<evidence type="ECO:0000259" key="9">
    <source>
        <dbReference type="PROSITE" id="PS50885"/>
    </source>
</evidence>
<dbReference type="SUPFAM" id="SSF58104">
    <property type="entry name" value="Methyl-accepting chemotaxis protein (MCP) signaling domain"/>
    <property type="match status" value="1"/>
</dbReference>
<dbReference type="SMART" id="SM00304">
    <property type="entry name" value="HAMP"/>
    <property type="match status" value="1"/>
</dbReference>
<feature type="region of interest" description="Disordered" evidence="6">
    <location>
        <begin position="453"/>
        <end position="475"/>
    </location>
</feature>
<keyword evidence="11" id="KW-1185">Reference proteome</keyword>
<keyword evidence="2 4" id="KW-0807">Transducer</keyword>
<dbReference type="PROSITE" id="PS50885">
    <property type="entry name" value="HAMP"/>
    <property type="match status" value="1"/>
</dbReference>
<dbReference type="GO" id="GO:0016020">
    <property type="term" value="C:membrane"/>
    <property type="evidence" value="ECO:0007669"/>
    <property type="project" value="UniProtKB-SubCell"/>
</dbReference>
<dbReference type="CDD" id="cd06225">
    <property type="entry name" value="HAMP"/>
    <property type="match status" value="1"/>
</dbReference>
<feature type="coiled-coil region" evidence="5">
    <location>
        <begin position="379"/>
        <end position="430"/>
    </location>
</feature>
<feature type="transmembrane region" description="Helical" evidence="7">
    <location>
        <begin position="317"/>
        <end position="341"/>
    </location>
</feature>
<dbReference type="InterPro" id="IPR003660">
    <property type="entry name" value="HAMP_dom"/>
</dbReference>
<evidence type="ECO:0000256" key="5">
    <source>
        <dbReference type="SAM" id="Coils"/>
    </source>
</evidence>
<dbReference type="CDD" id="cd12913">
    <property type="entry name" value="PDC1_MCP_like"/>
    <property type="match status" value="1"/>
</dbReference>
<keyword evidence="7" id="KW-1133">Transmembrane helix</keyword>
<evidence type="ECO:0000256" key="2">
    <source>
        <dbReference type="ARBA" id="ARBA00023224"/>
    </source>
</evidence>
<dbReference type="PANTHER" id="PTHR32089:SF112">
    <property type="entry name" value="LYSOZYME-LIKE PROTEIN-RELATED"/>
    <property type="match status" value="1"/>
</dbReference>
<evidence type="ECO:0000256" key="6">
    <source>
        <dbReference type="SAM" id="MobiDB-lite"/>
    </source>
</evidence>
<sequence length="715" mass="76599">MSMRNKILIPICTAVVIVFVATMTITGMRMIETFKLDAEKLATAEAREYGMQIGVSVDKAMESARTLASLMGGAKEVSGFFARDQATSMMKAIIRNSPHLDGIWMVWKKNGFEGVDGAFADEPMHDETGRFIPRWFRKDGEIVGEAVKGYAEEGEAGDFYRVPFETQQNYLTAPTKVNWNGRDLMRVSVSVPLIGKNEVFGVAGADIILDGMQDIVSDASLFGSGYGFVISDQGKMIAHPKSEIIGDDVFNFFDGAMEEKLAEAIKQGSDLQFRSTSAVTGKDTFYIFVPFELAGTGVKWMFGVNVPMDSVTQEARAIMFINAAMGTVALIIIGLIIFFVAGNIVRPLKRIVASAEAVAEGDLQTDVDIHQKDEIGLLADGLRKMIANLVEMIETAEQKTREAGEQAEAAKIATQEAEEAKNAAESAKRDGMLQAAEALEGIVNRITSSSDALSSQVHSASEGAGSQSEMASEVATAMEQMNVSVLEVARNASLAAERAEGAREQARQGSEVVSSLVEAINEVNTRTDEVKGLLAGLGQKADGIGKIMEVINDIADQTNLLALNAAIEAARAGDAGRGFAVVADEVRKLAEKTIDATKDVEEYVGMIQNGTRNSIDSMDLAADAVTRSSSLAEDAGESLDEIVSIVHTTADRVSIIATASEEQSSVSEQISRSVDEVNRISNETANIMADSSQAINELAGMTTELDGLITKLKQA</sequence>
<gene>
    <name evidence="10" type="ORF">DPRO_1407</name>
</gene>
<evidence type="ECO:0000313" key="10">
    <source>
        <dbReference type="EMBL" id="SOB58301.1"/>
    </source>
</evidence>
<protein>
    <submittedName>
        <fullName evidence="10">Methyl-accepting chemotaxis sensory transducer with Cache sensor</fullName>
    </submittedName>
</protein>
<dbReference type="RefSeq" id="WP_097011381.1">
    <property type="nucleotide sequence ID" value="NZ_LT907975.1"/>
</dbReference>
<comment type="subcellular location">
    <subcellularLocation>
        <location evidence="1">Membrane</location>
    </subcellularLocation>
</comment>
<evidence type="ECO:0000256" key="1">
    <source>
        <dbReference type="ARBA" id="ARBA00004370"/>
    </source>
</evidence>
<dbReference type="Pfam" id="PF22673">
    <property type="entry name" value="MCP-like_PDC_1"/>
    <property type="match status" value="1"/>
</dbReference>
<dbReference type="KEGG" id="pprf:DPRO_1407"/>
<dbReference type="InterPro" id="IPR004089">
    <property type="entry name" value="MCPsignal_dom"/>
</dbReference>
<dbReference type="PANTHER" id="PTHR32089">
    <property type="entry name" value="METHYL-ACCEPTING CHEMOTAXIS PROTEIN MCPB"/>
    <property type="match status" value="1"/>
</dbReference>
<dbReference type="OrthoDB" id="9814362at2"/>
<keyword evidence="7" id="KW-0812">Transmembrane</keyword>
<dbReference type="CDD" id="cd11386">
    <property type="entry name" value="MCP_signal"/>
    <property type="match status" value="1"/>
</dbReference>